<evidence type="ECO:0000313" key="3">
    <source>
        <dbReference type="Proteomes" id="UP001642464"/>
    </source>
</evidence>
<comment type="caution">
    <text evidence="2">The sequence shown here is derived from an EMBL/GenBank/DDBJ whole genome shotgun (WGS) entry which is preliminary data.</text>
</comment>
<gene>
    <name evidence="2" type="ORF">SCF082_LOCUS47075</name>
</gene>
<dbReference type="Pfam" id="PF13475">
    <property type="entry name" value="DUF4116"/>
    <property type="match status" value="1"/>
</dbReference>
<sequence>MLAFIGSEDLKLLKCLGKSEPPELAGFTAGSPAVRSLVELKASVESRDAKGWSLLFYACARRAPARTAAFVRSADARAAELALGRDGSLGDTNTLKLQRLLYHPHPLVQLLSATILEHVPLVCARWKQIISDRNLAKLALQHSGLALEFLGSEFQGDREIVFAAESGDLLRQLLCLCPDQRMTALSAKQHPFVAGHPELHSTADARGQCAAAGELSTPGWLCNKFQADLETRALDGLTPADILKRQGPLGPVEAGRTAKAGRRRWATLSVEDGPL</sequence>
<dbReference type="Proteomes" id="UP001642464">
    <property type="component" value="Unassembled WGS sequence"/>
</dbReference>
<reference evidence="2 3" key="1">
    <citation type="submission" date="2024-02" db="EMBL/GenBank/DDBJ databases">
        <authorList>
            <person name="Chen Y."/>
            <person name="Shah S."/>
            <person name="Dougan E. K."/>
            <person name="Thang M."/>
            <person name="Chan C."/>
        </authorList>
    </citation>
    <scope>NUCLEOTIDE SEQUENCE [LARGE SCALE GENOMIC DNA]</scope>
</reference>
<keyword evidence="2" id="KW-0808">Transferase</keyword>
<evidence type="ECO:0000313" key="2">
    <source>
        <dbReference type="EMBL" id="CAK9100622.1"/>
    </source>
</evidence>
<keyword evidence="3" id="KW-1185">Reference proteome</keyword>
<evidence type="ECO:0000259" key="1">
    <source>
        <dbReference type="Pfam" id="PF13475"/>
    </source>
</evidence>
<organism evidence="2 3">
    <name type="scientific">Durusdinium trenchii</name>
    <dbReference type="NCBI Taxonomy" id="1381693"/>
    <lineage>
        <taxon>Eukaryota</taxon>
        <taxon>Sar</taxon>
        <taxon>Alveolata</taxon>
        <taxon>Dinophyceae</taxon>
        <taxon>Suessiales</taxon>
        <taxon>Symbiodiniaceae</taxon>
        <taxon>Durusdinium</taxon>
    </lineage>
</organism>
<dbReference type="InterPro" id="IPR025197">
    <property type="entry name" value="DUF4116"/>
</dbReference>
<dbReference type="GO" id="GO:0016301">
    <property type="term" value="F:kinase activity"/>
    <property type="evidence" value="ECO:0007669"/>
    <property type="project" value="UniProtKB-KW"/>
</dbReference>
<feature type="domain" description="DUF4116" evidence="1">
    <location>
        <begin position="132"/>
        <end position="164"/>
    </location>
</feature>
<accession>A0ABP0RJ44</accession>
<keyword evidence="2" id="KW-0418">Kinase</keyword>
<dbReference type="EMBL" id="CAXAMM010041662">
    <property type="protein sequence ID" value="CAK9100622.1"/>
    <property type="molecule type" value="Genomic_DNA"/>
</dbReference>
<name>A0ABP0RJ44_9DINO</name>
<protein>
    <submittedName>
        <fullName evidence="2">Cyclin-dependent kinase 3</fullName>
    </submittedName>
</protein>
<proteinExistence type="predicted"/>